<dbReference type="EMBL" id="JYDL01000020">
    <property type="protein sequence ID" value="KRX24049.1"/>
    <property type="molecule type" value="Genomic_DNA"/>
</dbReference>
<evidence type="ECO:0000256" key="1">
    <source>
        <dbReference type="SAM" id="MobiDB-lite"/>
    </source>
</evidence>
<feature type="region of interest" description="Disordered" evidence="1">
    <location>
        <begin position="350"/>
        <end position="393"/>
    </location>
</feature>
<sequence>MAIRRCDGGSQPGKNSLWGKNFLLCLYDVNSFFVKFKRKPSQSSTFKACIRNFDCPKTTTMNGDAVVSALFCFYAYYFFGNWIRRQISGQGYIGRLVQAFFQIIRNTISDTDLMMIDNSETLDYTESAVEDSRNEQIKCHKPTISQRKSSDSVESGNIGNKICDLKNRDEKDSPTPEPPLMTINENIKNDTTELNEKAVEEQRTDMQVISCNFTVNFLNASFAKQDQPTSTNTKTIRDIFFSSTKNEIIVPKSALLKEKFKRSQHDRRMEKLIRQRQSYYKKNQRSLFTLYDKEMMNPTYPSSNISKRREPTSLIRRQNAFIRDQRGNANKSSILERSRSRCMDALTRWKSDQGSNERKTYSKNTEEKHKLPEADELKKYSNEDNNASSSFEE</sequence>
<protein>
    <submittedName>
        <fullName evidence="2">Uncharacterized protein</fullName>
    </submittedName>
</protein>
<organism evidence="2 3">
    <name type="scientific">Trichinella nelsoni</name>
    <dbReference type="NCBI Taxonomy" id="6336"/>
    <lineage>
        <taxon>Eukaryota</taxon>
        <taxon>Metazoa</taxon>
        <taxon>Ecdysozoa</taxon>
        <taxon>Nematoda</taxon>
        <taxon>Enoplea</taxon>
        <taxon>Dorylaimia</taxon>
        <taxon>Trichinellida</taxon>
        <taxon>Trichinellidae</taxon>
        <taxon>Trichinella</taxon>
    </lineage>
</organism>
<feature type="compositionally biased region" description="Basic and acidic residues" evidence="1">
    <location>
        <begin position="350"/>
        <end position="382"/>
    </location>
</feature>
<reference evidence="2 3" key="1">
    <citation type="submission" date="2015-01" db="EMBL/GenBank/DDBJ databases">
        <title>Evolution of Trichinella species and genotypes.</title>
        <authorList>
            <person name="Korhonen P.K."/>
            <person name="Edoardo P."/>
            <person name="Giuseppe L.R."/>
            <person name="Gasser R.B."/>
        </authorList>
    </citation>
    <scope>NUCLEOTIDE SEQUENCE [LARGE SCALE GENOMIC DNA]</scope>
    <source>
        <strain evidence="2">ISS37</strain>
    </source>
</reference>
<accession>A0A0V0SBE5</accession>
<comment type="caution">
    <text evidence="2">The sequence shown here is derived from an EMBL/GenBank/DDBJ whole genome shotgun (WGS) entry which is preliminary data.</text>
</comment>
<name>A0A0V0SBE5_9BILA</name>
<proteinExistence type="predicted"/>
<dbReference type="OrthoDB" id="5917862at2759"/>
<dbReference type="AlphaFoldDB" id="A0A0V0SBE5"/>
<feature type="compositionally biased region" description="Polar residues" evidence="1">
    <location>
        <begin position="383"/>
        <end position="393"/>
    </location>
</feature>
<evidence type="ECO:0000313" key="3">
    <source>
        <dbReference type="Proteomes" id="UP000054630"/>
    </source>
</evidence>
<gene>
    <name evidence="2" type="ORF">T07_8361</name>
</gene>
<evidence type="ECO:0000313" key="2">
    <source>
        <dbReference type="EMBL" id="KRX24049.1"/>
    </source>
</evidence>
<keyword evidence="3" id="KW-1185">Reference proteome</keyword>
<dbReference type="Proteomes" id="UP000054630">
    <property type="component" value="Unassembled WGS sequence"/>
</dbReference>